<dbReference type="InterPro" id="IPR030934">
    <property type="entry name" value="Intein_C"/>
</dbReference>
<dbReference type="SUPFAM" id="SSF51294">
    <property type="entry name" value="Hedgehog/intein (Hint) domain"/>
    <property type="match status" value="1"/>
</dbReference>
<comment type="caution">
    <text evidence="3">The sequence shown here is derived from an EMBL/GenBank/DDBJ whole genome shotgun (WGS) entry which is preliminary data.</text>
</comment>
<dbReference type="PROSITE" id="PS50818">
    <property type="entry name" value="INTEIN_C_TER"/>
    <property type="match status" value="1"/>
</dbReference>
<dbReference type="CDD" id="cd00081">
    <property type="entry name" value="Hint"/>
    <property type="match status" value="1"/>
</dbReference>
<feature type="region of interest" description="Disordered" evidence="1">
    <location>
        <begin position="1"/>
        <end position="30"/>
    </location>
</feature>
<feature type="domain" description="Hint" evidence="2">
    <location>
        <begin position="32"/>
        <end position="139"/>
    </location>
</feature>
<sequence length="304" mass="32955">MKKVAKEVREEAKDTAKEETQSAACDSAGGTGNSFVAGTKVLMADGSSKPIEKVRPGDKVVATDPETGRTSVQTAAATIVGKGSKDLVRITLKTHDGSTAKAATTTVTATAGHPFWVPTVREWVEAGDLKPGQWLQTSEGAWFRIDTVTRWTAEAKVHNLTVTDVHTYYVRAGSQTLLNHNCDGDVHWVKENAHMSPQARAYDDGATGSRPGLAPALQYYMSGRNSLSQVKFDGFDAANGVLIDRKLAVTTRNKTYLQAIRQSLALEQNGYTGRWEVPTASEARRARRVLGSLMITNIRVRVVP</sequence>
<dbReference type="InterPro" id="IPR003587">
    <property type="entry name" value="Hint_dom_N"/>
</dbReference>
<evidence type="ECO:0000313" key="3">
    <source>
        <dbReference type="EMBL" id="GAA3180838.1"/>
    </source>
</evidence>
<evidence type="ECO:0000313" key="4">
    <source>
        <dbReference type="Proteomes" id="UP001501866"/>
    </source>
</evidence>
<feature type="compositionally biased region" description="Basic and acidic residues" evidence="1">
    <location>
        <begin position="1"/>
        <end position="20"/>
    </location>
</feature>
<keyword evidence="4" id="KW-1185">Reference proteome</keyword>
<protein>
    <recommendedName>
        <fullName evidence="2">Hint domain-containing protein</fullName>
    </recommendedName>
</protein>
<dbReference type="EMBL" id="BAAAUH010000022">
    <property type="protein sequence ID" value="GAA3180838.1"/>
    <property type="molecule type" value="Genomic_DNA"/>
</dbReference>
<reference evidence="4" key="1">
    <citation type="journal article" date="2019" name="Int. J. Syst. Evol. Microbiol.">
        <title>The Global Catalogue of Microorganisms (GCM) 10K type strain sequencing project: providing services to taxonomists for standard genome sequencing and annotation.</title>
        <authorList>
            <consortium name="The Broad Institute Genomics Platform"/>
            <consortium name="The Broad Institute Genome Sequencing Center for Infectious Disease"/>
            <person name="Wu L."/>
            <person name="Ma J."/>
        </authorList>
    </citation>
    <scope>NUCLEOTIDE SEQUENCE [LARGE SCALE GENOMIC DNA]</scope>
    <source>
        <strain evidence="4">JCM 9095</strain>
    </source>
</reference>
<accession>A0ABP6PLS5</accession>
<name>A0ABP6PLS5_9ACTN</name>
<proteinExistence type="predicted"/>
<dbReference type="Pfam" id="PF07591">
    <property type="entry name" value="PT-HINT"/>
    <property type="match status" value="1"/>
</dbReference>
<gene>
    <name evidence="3" type="ORF">GCM10010451_32500</name>
</gene>
<dbReference type="Proteomes" id="UP001501866">
    <property type="component" value="Unassembled WGS sequence"/>
</dbReference>
<dbReference type="InterPro" id="IPR036844">
    <property type="entry name" value="Hint_dom_sf"/>
</dbReference>
<organism evidence="3 4">
    <name type="scientific">Streptomyces virens</name>
    <dbReference type="NCBI Taxonomy" id="285572"/>
    <lineage>
        <taxon>Bacteria</taxon>
        <taxon>Bacillati</taxon>
        <taxon>Actinomycetota</taxon>
        <taxon>Actinomycetes</taxon>
        <taxon>Kitasatosporales</taxon>
        <taxon>Streptomycetaceae</taxon>
        <taxon>Streptomyces</taxon>
    </lineage>
</organism>
<evidence type="ECO:0000259" key="2">
    <source>
        <dbReference type="SMART" id="SM00306"/>
    </source>
</evidence>
<dbReference type="Gene3D" id="2.170.16.10">
    <property type="entry name" value="Hedgehog/Intein (Hint) domain"/>
    <property type="match status" value="1"/>
</dbReference>
<dbReference type="SMART" id="SM00306">
    <property type="entry name" value="HintN"/>
    <property type="match status" value="1"/>
</dbReference>
<evidence type="ECO:0000256" key="1">
    <source>
        <dbReference type="SAM" id="MobiDB-lite"/>
    </source>
</evidence>